<protein>
    <recommendedName>
        <fullName evidence="3">Nucleolar protein 16</fullName>
    </recommendedName>
</protein>
<evidence type="ECO:0000256" key="1">
    <source>
        <dbReference type="ARBA" id="ARBA00004604"/>
    </source>
</evidence>
<dbReference type="Pfam" id="PF09420">
    <property type="entry name" value="Nop16"/>
    <property type="match status" value="1"/>
</dbReference>
<dbReference type="OMA" id="RRNHGQW"/>
<sequence>MKNAWDKKKGTKANMAELGLSLNPNESIPIVNTRYAPKPAKEETKKGKKKTQNRSIVQELEAEASMSQKKIEVLSEPESLFCITLMKQYGEDYVAMAKDYRNYYQETPKQIRKKIMQFKKSQVNYAEYLDSKQEETN</sequence>
<reference evidence="7" key="1">
    <citation type="submission" date="2012-12" db="EMBL/GenBank/DDBJ databases">
        <authorList>
            <person name="Hellsten U."/>
            <person name="Grimwood J."/>
            <person name="Chapman J.A."/>
            <person name="Shapiro H."/>
            <person name="Aerts A."/>
            <person name="Otillar R.P."/>
            <person name="Terry A.Y."/>
            <person name="Boore J.L."/>
            <person name="Simakov O."/>
            <person name="Marletaz F."/>
            <person name="Cho S.-J."/>
            <person name="Edsinger-Gonzales E."/>
            <person name="Havlak P."/>
            <person name="Kuo D.-H."/>
            <person name="Larsson T."/>
            <person name="Lv J."/>
            <person name="Arendt D."/>
            <person name="Savage R."/>
            <person name="Osoegawa K."/>
            <person name="de Jong P."/>
            <person name="Lindberg D.R."/>
            <person name="Seaver E.C."/>
            <person name="Weisblat D.A."/>
            <person name="Putnam N.H."/>
            <person name="Grigoriev I.V."/>
            <person name="Rokhsar D.S."/>
        </authorList>
    </citation>
    <scope>NUCLEOTIDE SEQUENCE</scope>
    <source>
        <strain evidence="7">I ESC-2004</strain>
    </source>
</reference>
<evidence type="ECO:0000313" key="6">
    <source>
        <dbReference type="EnsemblMetazoa" id="CapteP93331"/>
    </source>
</evidence>
<comment type="subcellular location">
    <subcellularLocation>
        <location evidence="1">Nucleus</location>
        <location evidence="1">Nucleolus</location>
    </subcellularLocation>
</comment>
<evidence type="ECO:0000256" key="5">
    <source>
        <dbReference type="SAM" id="MobiDB-lite"/>
    </source>
</evidence>
<evidence type="ECO:0000256" key="4">
    <source>
        <dbReference type="ARBA" id="ARBA00023242"/>
    </source>
</evidence>
<accession>X2BBY0</accession>
<evidence type="ECO:0000256" key="2">
    <source>
        <dbReference type="ARBA" id="ARBA00008479"/>
    </source>
</evidence>
<reference evidence="7" key="2">
    <citation type="journal article" date="2013" name="Nature">
        <title>Insights into bilaterian evolution from three spiralian genomes.</title>
        <authorList>
            <person name="Simakov O."/>
            <person name="Marletaz F."/>
            <person name="Cho S.J."/>
            <person name="Edsinger-Gonzales E."/>
            <person name="Havlak P."/>
            <person name="Hellsten U."/>
            <person name="Kuo D.H."/>
            <person name="Larsson T."/>
            <person name="Lv J."/>
            <person name="Arendt D."/>
            <person name="Savage R."/>
            <person name="Osoegawa K."/>
            <person name="de Jong P."/>
            <person name="Grimwood J."/>
            <person name="Chapman J.A."/>
            <person name="Shapiro H."/>
            <person name="Aerts A."/>
            <person name="Otillar R.P."/>
            <person name="Terry A.Y."/>
            <person name="Boore J.L."/>
            <person name="Grigoriev I.V."/>
            <person name="Lindberg D.R."/>
            <person name="Seaver E.C."/>
            <person name="Weisblat D.A."/>
            <person name="Putnam N.H."/>
            <person name="Rokhsar D.S."/>
        </authorList>
    </citation>
    <scope>NUCLEOTIDE SEQUENCE</scope>
    <source>
        <strain evidence="7">I ESC-2004</strain>
    </source>
</reference>
<dbReference type="OrthoDB" id="285729at2759"/>
<dbReference type="PANTHER" id="PTHR13243:SF1">
    <property type="entry name" value="NUCLEOLAR PROTEIN 16"/>
    <property type="match status" value="1"/>
</dbReference>
<dbReference type="PANTHER" id="PTHR13243">
    <property type="entry name" value="HSPC111 PROTEIN-RELATED"/>
    <property type="match status" value="1"/>
</dbReference>
<dbReference type="STRING" id="283909.R7TSM3"/>
<keyword evidence="4" id="KW-0539">Nucleus</keyword>
<reference evidence="6" key="3">
    <citation type="submission" date="2015-06" db="UniProtKB">
        <authorList>
            <consortium name="EnsemblMetazoa"/>
        </authorList>
    </citation>
    <scope>IDENTIFICATION</scope>
</reference>
<dbReference type="Proteomes" id="UP000014760">
    <property type="component" value="Unassembled WGS sequence"/>
</dbReference>
<dbReference type="HOGENOM" id="CLU_115103_2_0_1"/>
<organism evidence="6 7">
    <name type="scientific">Capitella teleta</name>
    <name type="common">Polychaete worm</name>
    <dbReference type="NCBI Taxonomy" id="283909"/>
    <lineage>
        <taxon>Eukaryota</taxon>
        <taxon>Metazoa</taxon>
        <taxon>Spiralia</taxon>
        <taxon>Lophotrochozoa</taxon>
        <taxon>Annelida</taxon>
        <taxon>Polychaeta</taxon>
        <taxon>Sedentaria</taxon>
        <taxon>Scolecida</taxon>
        <taxon>Capitellidae</taxon>
        <taxon>Capitella</taxon>
    </lineage>
</organism>
<comment type="similarity">
    <text evidence="2">Belongs to the NOP16 family.</text>
</comment>
<feature type="region of interest" description="Disordered" evidence="5">
    <location>
        <begin position="35"/>
        <end position="54"/>
    </location>
</feature>
<dbReference type="EnsemblMetazoa" id="CapteT93331">
    <property type="protein sequence ID" value="CapteP93331"/>
    <property type="gene ID" value="CapteG93331"/>
</dbReference>
<keyword evidence="7" id="KW-1185">Reference proteome</keyword>
<dbReference type="InterPro" id="IPR019002">
    <property type="entry name" value="Ribosome_biogenesis_Nop16"/>
</dbReference>
<proteinExistence type="inferred from homology"/>
<dbReference type="EMBL" id="AMQN01011235">
    <property type="status" value="NOT_ANNOTATED_CDS"/>
    <property type="molecule type" value="Genomic_DNA"/>
</dbReference>
<name>X2BBY0_CAPTE</name>
<evidence type="ECO:0000256" key="3">
    <source>
        <dbReference type="ARBA" id="ARBA00015522"/>
    </source>
</evidence>
<evidence type="ECO:0000313" key="7">
    <source>
        <dbReference type="Proteomes" id="UP000014760"/>
    </source>
</evidence>